<gene>
    <name evidence="2" type="ORF">BSU04_26685</name>
</gene>
<dbReference type="InterPro" id="IPR009057">
    <property type="entry name" value="Homeodomain-like_sf"/>
</dbReference>
<comment type="caution">
    <text evidence="2">The sequence shown here is derived from an EMBL/GenBank/DDBJ whole genome shotgun (WGS) entry which is preliminary data.</text>
</comment>
<dbReference type="GO" id="GO:0006313">
    <property type="term" value="P:DNA transposition"/>
    <property type="evidence" value="ECO:0007669"/>
    <property type="project" value="InterPro"/>
</dbReference>
<evidence type="ECO:0000256" key="1">
    <source>
        <dbReference type="SAM" id="MobiDB-lite"/>
    </source>
</evidence>
<reference evidence="3" key="1">
    <citation type="submission" date="2017-01" db="EMBL/GenBank/DDBJ databases">
        <title>Genome Analysis of Deinococcus marmoris KOPRI26562.</title>
        <authorList>
            <person name="Kim J.H."/>
            <person name="Oh H.-M."/>
        </authorList>
    </citation>
    <scope>NUCLEOTIDE SEQUENCE [LARGE SCALE GENOMIC DNA]</scope>
    <source>
        <strain evidence="3">PAMC 26633</strain>
    </source>
</reference>
<dbReference type="SUPFAM" id="SSF46689">
    <property type="entry name" value="Homeodomain-like"/>
    <property type="match status" value="1"/>
</dbReference>
<dbReference type="GO" id="GO:0003677">
    <property type="term" value="F:DNA binding"/>
    <property type="evidence" value="ECO:0007669"/>
    <property type="project" value="InterPro"/>
</dbReference>
<evidence type="ECO:0000313" key="2">
    <source>
        <dbReference type="EMBL" id="OXC75478.1"/>
    </source>
</evidence>
<name>A0A226WXY5_CABSO</name>
<accession>A0A226WXY5</accession>
<dbReference type="GO" id="GO:0004803">
    <property type="term" value="F:transposase activity"/>
    <property type="evidence" value="ECO:0007669"/>
    <property type="project" value="InterPro"/>
</dbReference>
<dbReference type="AlphaFoldDB" id="A0A226WXY5"/>
<evidence type="ECO:0000313" key="3">
    <source>
        <dbReference type="Proteomes" id="UP000214720"/>
    </source>
</evidence>
<dbReference type="Pfam" id="PF01527">
    <property type="entry name" value="HTH_Tnp_1"/>
    <property type="match status" value="1"/>
</dbReference>
<dbReference type="InterPro" id="IPR002514">
    <property type="entry name" value="Transposase_8"/>
</dbReference>
<dbReference type="EMBL" id="MTHB01000171">
    <property type="protein sequence ID" value="OXC75478.1"/>
    <property type="molecule type" value="Genomic_DNA"/>
</dbReference>
<dbReference type="Proteomes" id="UP000214720">
    <property type="component" value="Unassembled WGS sequence"/>
</dbReference>
<proteinExistence type="predicted"/>
<feature type="region of interest" description="Disordered" evidence="1">
    <location>
        <begin position="107"/>
        <end position="130"/>
    </location>
</feature>
<sequence>MKYSEERKEAILKKLLAPHNCTVSELSREEGISEATIYNWRKAARGRGRLLPANAADSESWSSRDKFNAVLESAALSEIELAEYCRRRGLYPEQLRRWRASCELANERSEQGSRQDSEALKVERRRSKDLERELRRKNAALAETAALLTLRKKAQAIWGDEDE</sequence>
<protein>
    <submittedName>
        <fullName evidence="2">Mobile element protein</fullName>
    </submittedName>
</protein>
<organism evidence="2 3">
    <name type="scientific">Caballeronia sordidicola</name>
    <name type="common">Burkholderia sordidicola</name>
    <dbReference type="NCBI Taxonomy" id="196367"/>
    <lineage>
        <taxon>Bacteria</taxon>
        <taxon>Pseudomonadati</taxon>
        <taxon>Pseudomonadota</taxon>
        <taxon>Betaproteobacteria</taxon>
        <taxon>Burkholderiales</taxon>
        <taxon>Burkholderiaceae</taxon>
        <taxon>Caballeronia</taxon>
    </lineage>
</organism>